<dbReference type="Pfam" id="PF04307">
    <property type="entry name" value="YdjM"/>
    <property type="match status" value="1"/>
</dbReference>
<name>A0A7C3RK47_DICTH</name>
<dbReference type="AlphaFoldDB" id="A0A7C3RK47"/>
<feature type="transmembrane region" description="Helical" evidence="1">
    <location>
        <begin position="212"/>
        <end position="230"/>
    </location>
</feature>
<keyword evidence="1" id="KW-1133">Transmembrane helix</keyword>
<feature type="transmembrane region" description="Helical" evidence="1">
    <location>
        <begin position="66"/>
        <end position="87"/>
    </location>
</feature>
<sequence length="232" mass="26372">MIYKTHLALNYLVLQTILKLSDGMPEKILTPWGIGTIIGTTIGTFVPDVDAPHSEVSKRLLPTKTLLNLLIPILSVFFSLALSLLICSKTGLNYIYDKIILFFVIFTIVSIILSLVFKLLLKPLFVHRGLLHSIWGLLIINLFLSAMYINNLKNLPLSFINMYNGFYIGINIGYLGHLIGDMMTFHGINPVFPIKWKISLKIFRTNSLEEKIFMIILIIVNIIFFLANIFKV</sequence>
<organism evidence="2">
    <name type="scientific">Dictyoglomus thermophilum</name>
    <dbReference type="NCBI Taxonomy" id="14"/>
    <lineage>
        <taxon>Bacteria</taxon>
        <taxon>Pseudomonadati</taxon>
        <taxon>Dictyoglomota</taxon>
        <taxon>Dictyoglomia</taxon>
        <taxon>Dictyoglomales</taxon>
        <taxon>Dictyoglomaceae</taxon>
        <taxon>Dictyoglomus</taxon>
    </lineage>
</organism>
<feature type="transmembrane region" description="Helical" evidence="1">
    <location>
        <begin position="99"/>
        <end position="117"/>
    </location>
</feature>
<evidence type="ECO:0000313" key="2">
    <source>
        <dbReference type="EMBL" id="HFX13559.1"/>
    </source>
</evidence>
<keyword evidence="1" id="KW-0472">Membrane</keyword>
<keyword evidence="2" id="KW-0378">Hydrolase</keyword>
<protein>
    <submittedName>
        <fullName evidence="2">Hydrolase</fullName>
    </submittedName>
</protein>
<feature type="transmembrane region" description="Helical" evidence="1">
    <location>
        <begin position="28"/>
        <end position="46"/>
    </location>
</feature>
<gene>
    <name evidence="2" type="ORF">ENW00_05270</name>
</gene>
<evidence type="ECO:0000256" key="1">
    <source>
        <dbReference type="SAM" id="Phobius"/>
    </source>
</evidence>
<accession>A0A7C3RK47</accession>
<dbReference type="GO" id="GO:0016787">
    <property type="term" value="F:hydrolase activity"/>
    <property type="evidence" value="ECO:0007669"/>
    <property type="project" value="UniProtKB-KW"/>
</dbReference>
<dbReference type="InterPro" id="IPR007404">
    <property type="entry name" value="YdjM-like"/>
</dbReference>
<keyword evidence="1" id="KW-0812">Transmembrane</keyword>
<feature type="transmembrane region" description="Helical" evidence="1">
    <location>
        <begin position="129"/>
        <end position="149"/>
    </location>
</feature>
<proteinExistence type="predicted"/>
<reference evidence="2" key="1">
    <citation type="journal article" date="2020" name="mSystems">
        <title>Genome- and Community-Level Interaction Insights into Carbon Utilization and Element Cycling Functions of Hydrothermarchaeota in Hydrothermal Sediment.</title>
        <authorList>
            <person name="Zhou Z."/>
            <person name="Liu Y."/>
            <person name="Xu W."/>
            <person name="Pan J."/>
            <person name="Luo Z.H."/>
            <person name="Li M."/>
        </authorList>
    </citation>
    <scope>NUCLEOTIDE SEQUENCE [LARGE SCALE GENOMIC DNA]</scope>
    <source>
        <strain evidence="2">SpSt-81</strain>
    </source>
</reference>
<feature type="transmembrane region" description="Helical" evidence="1">
    <location>
        <begin position="161"/>
        <end position="180"/>
    </location>
</feature>
<comment type="caution">
    <text evidence="2">The sequence shown here is derived from an EMBL/GenBank/DDBJ whole genome shotgun (WGS) entry which is preliminary data.</text>
</comment>
<dbReference type="EMBL" id="DTIN01000014">
    <property type="protein sequence ID" value="HFX13559.1"/>
    <property type="molecule type" value="Genomic_DNA"/>
</dbReference>